<dbReference type="EMBL" id="BGPR01007474">
    <property type="protein sequence ID" value="GBN27112.1"/>
    <property type="molecule type" value="Genomic_DNA"/>
</dbReference>
<organism evidence="1 2">
    <name type="scientific">Araneus ventricosus</name>
    <name type="common">Orbweaver spider</name>
    <name type="synonym">Epeira ventricosa</name>
    <dbReference type="NCBI Taxonomy" id="182803"/>
    <lineage>
        <taxon>Eukaryota</taxon>
        <taxon>Metazoa</taxon>
        <taxon>Ecdysozoa</taxon>
        <taxon>Arthropoda</taxon>
        <taxon>Chelicerata</taxon>
        <taxon>Arachnida</taxon>
        <taxon>Araneae</taxon>
        <taxon>Araneomorphae</taxon>
        <taxon>Entelegynae</taxon>
        <taxon>Araneoidea</taxon>
        <taxon>Araneidae</taxon>
        <taxon>Araneus</taxon>
    </lineage>
</organism>
<protein>
    <submittedName>
        <fullName evidence="1">Uncharacterized protein</fullName>
    </submittedName>
</protein>
<proteinExistence type="predicted"/>
<sequence>MVTKHVFRPPFDLSNYDPVPSRIQTSLQITLKENSMQSISIQLYSTSKRGSIWGLRMSLRIPSTFFADNSKIQGETCSAYCFWSNNTTTDRTLDGEIELS</sequence>
<reference evidence="1 2" key="1">
    <citation type="journal article" date="2019" name="Sci. Rep.">
        <title>Orb-weaving spider Araneus ventricosus genome elucidates the spidroin gene catalogue.</title>
        <authorList>
            <person name="Kono N."/>
            <person name="Nakamura H."/>
            <person name="Ohtoshi R."/>
            <person name="Moran D.A.P."/>
            <person name="Shinohara A."/>
            <person name="Yoshida Y."/>
            <person name="Fujiwara M."/>
            <person name="Mori M."/>
            <person name="Tomita M."/>
            <person name="Arakawa K."/>
        </authorList>
    </citation>
    <scope>NUCLEOTIDE SEQUENCE [LARGE SCALE GENOMIC DNA]</scope>
</reference>
<evidence type="ECO:0000313" key="1">
    <source>
        <dbReference type="EMBL" id="GBN27112.1"/>
    </source>
</evidence>
<name>A0A4Y2MKU4_ARAVE</name>
<dbReference type="AlphaFoldDB" id="A0A4Y2MKU4"/>
<accession>A0A4Y2MKU4</accession>
<keyword evidence="2" id="KW-1185">Reference proteome</keyword>
<dbReference type="Proteomes" id="UP000499080">
    <property type="component" value="Unassembled WGS sequence"/>
</dbReference>
<gene>
    <name evidence="1" type="ORF">AVEN_274368_1</name>
</gene>
<evidence type="ECO:0000313" key="2">
    <source>
        <dbReference type="Proteomes" id="UP000499080"/>
    </source>
</evidence>
<comment type="caution">
    <text evidence="1">The sequence shown here is derived from an EMBL/GenBank/DDBJ whole genome shotgun (WGS) entry which is preliminary data.</text>
</comment>